<organism evidence="18 19">
    <name type="scientific">Collinsella stercoris DSM 13279</name>
    <dbReference type="NCBI Taxonomy" id="445975"/>
    <lineage>
        <taxon>Bacteria</taxon>
        <taxon>Bacillati</taxon>
        <taxon>Actinomycetota</taxon>
        <taxon>Coriobacteriia</taxon>
        <taxon>Coriobacteriales</taxon>
        <taxon>Coriobacteriaceae</taxon>
        <taxon>Collinsella</taxon>
    </lineage>
</organism>
<evidence type="ECO:0000256" key="11">
    <source>
        <dbReference type="ARBA" id="ARBA00029504"/>
    </source>
</evidence>
<dbReference type="EMBL" id="ABXJ01000149">
    <property type="protein sequence ID" value="EEA89340.1"/>
    <property type="molecule type" value="Genomic_DNA"/>
</dbReference>
<dbReference type="AlphaFoldDB" id="B6GEI9"/>
<evidence type="ECO:0000313" key="18">
    <source>
        <dbReference type="EMBL" id="EEA89340.1"/>
    </source>
</evidence>
<dbReference type="Pfam" id="PF12344">
    <property type="entry name" value="UvrB"/>
    <property type="match status" value="1"/>
</dbReference>
<evidence type="ECO:0000256" key="2">
    <source>
        <dbReference type="ARBA" id="ARBA00008533"/>
    </source>
</evidence>
<feature type="binding site" evidence="12">
    <location>
        <begin position="59"/>
        <end position="66"/>
    </location>
    <ligand>
        <name>ATP</name>
        <dbReference type="ChEBI" id="CHEBI:30616"/>
    </ligand>
</feature>
<feature type="region of interest" description="Disordered" evidence="14">
    <location>
        <begin position="727"/>
        <end position="746"/>
    </location>
</feature>
<dbReference type="InterPro" id="IPR004807">
    <property type="entry name" value="UvrB"/>
</dbReference>
<dbReference type="CDD" id="cd18790">
    <property type="entry name" value="SF2_C_UvrB"/>
    <property type="match status" value="1"/>
</dbReference>
<evidence type="ECO:0000256" key="9">
    <source>
        <dbReference type="ARBA" id="ARBA00023204"/>
    </source>
</evidence>
<accession>B6GEI9</accession>
<dbReference type="STRING" id="445975.COLSTE_02534"/>
<dbReference type="GO" id="GO:0006289">
    <property type="term" value="P:nucleotide-excision repair"/>
    <property type="evidence" value="ECO:0007669"/>
    <property type="project" value="UniProtKB-UniRule"/>
</dbReference>
<dbReference type="GO" id="GO:0005737">
    <property type="term" value="C:cytoplasm"/>
    <property type="evidence" value="ECO:0007669"/>
    <property type="project" value="UniProtKB-SubCell"/>
</dbReference>
<proteinExistence type="inferred from homology"/>
<evidence type="ECO:0000256" key="1">
    <source>
        <dbReference type="ARBA" id="ARBA00004496"/>
    </source>
</evidence>
<dbReference type="PANTHER" id="PTHR24029:SF0">
    <property type="entry name" value="UVRABC SYSTEM PROTEIN B"/>
    <property type="match status" value="1"/>
</dbReference>
<dbReference type="InterPro" id="IPR024759">
    <property type="entry name" value="UvrB_YAD/RRR_dom"/>
</dbReference>
<dbReference type="GO" id="GO:0009432">
    <property type="term" value="P:SOS response"/>
    <property type="evidence" value="ECO:0007669"/>
    <property type="project" value="UniProtKB-UniRule"/>
</dbReference>
<evidence type="ECO:0000256" key="8">
    <source>
        <dbReference type="ARBA" id="ARBA00022881"/>
    </source>
</evidence>
<reference evidence="18 19" key="2">
    <citation type="submission" date="2008-10" db="EMBL/GenBank/DDBJ databases">
        <authorList>
            <person name="Fulton L."/>
            <person name="Clifton S."/>
            <person name="Fulton B."/>
            <person name="Xu J."/>
            <person name="Minx P."/>
            <person name="Pepin K.H."/>
            <person name="Johnson M."/>
            <person name="Thiruvilangam P."/>
            <person name="Bhonagiri V."/>
            <person name="Nash W.E."/>
            <person name="Mardis E.R."/>
            <person name="Wilson R.K."/>
        </authorList>
    </citation>
    <scope>NUCLEOTIDE SEQUENCE [LARGE SCALE GENOMIC DNA]</scope>
    <source>
        <strain evidence="18 19">DSM 13279</strain>
    </source>
</reference>
<evidence type="ECO:0000256" key="6">
    <source>
        <dbReference type="ARBA" id="ARBA00022769"/>
    </source>
</evidence>
<keyword evidence="3 12" id="KW-0963">Cytoplasm</keyword>
<comment type="caution">
    <text evidence="18">The sequence shown here is derived from an EMBL/GenBank/DDBJ whole genome shotgun (WGS) entry which is preliminary data.</text>
</comment>
<comment type="domain">
    <text evidence="12">The beta-hairpin motif is involved in DNA binding.</text>
</comment>
<keyword evidence="12 13" id="KW-0742">SOS response</keyword>
<dbReference type="Gene3D" id="3.40.50.300">
    <property type="entry name" value="P-loop containing nucleotide triphosphate hydrolases"/>
    <property type="match status" value="3"/>
</dbReference>
<comment type="function">
    <text evidence="12">The UvrABC repair system catalyzes the recognition and processing of DNA lesions. A damage recognition complex composed of 2 UvrA and 2 UvrB subunits scans DNA for abnormalities. Upon binding of the UvrA(2)B(2) complex to a putative damaged site, the DNA wraps around one UvrB monomer. DNA wrap is dependent on ATP binding by UvrB and probably causes local melting of the DNA helix, facilitating insertion of UvrB beta-hairpin between the DNA strands. Then UvrB probes one DNA strand for the presence of a lesion. If a lesion is found the UvrA subunits dissociate and the UvrB-DNA preincision complex is formed. This complex is subsequently bound by UvrC and the second UvrB is released. If no lesion is found, the DNA wraps around the other UvrB subunit that will check the other stand for damage.</text>
</comment>
<feature type="domain" description="Helicase ATP-binding" evidence="16">
    <location>
        <begin position="46"/>
        <end position="199"/>
    </location>
</feature>
<dbReference type="NCBIfam" id="NF003673">
    <property type="entry name" value="PRK05298.1"/>
    <property type="match status" value="1"/>
</dbReference>
<evidence type="ECO:0000256" key="10">
    <source>
        <dbReference type="ARBA" id="ARBA00026033"/>
    </source>
</evidence>
<feature type="domain" description="Helicase C-terminal" evidence="17">
    <location>
        <begin position="449"/>
        <end position="615"/>
    </location>
</feature>
<keyword evidence="7 12" id="KW-0067">ATP-binding</keyword>
<dbReference type="GO" id="GO:0016887">
    <property type="term" value="F:ATP hydrolysis activity"/>
    <property type="evidence" value="ECO:0007669"/>
    <property type="project" value="InterPro"/>
</dbReference>
<dbReference type="Pfam" id="PF00271">
    <property type="entry name" value="Helicase_C"/>
    <property type="match status" value="1"/>
</dbReference>
<dbReference type="GeneID" id="98001724"/>
<dbReference type="PROSITE" id="PS50151">
    <property type="entry name" value="UVR"/>
    <property type="match status" value="1"/>
</dbReference>
<dbReference type="GO" id="GO:0005524">
    <property type="term" value="F:ATP binding"/>
    <property type="evidence" value="ECO:0007669"/>
    <property type="project" value="UniProtKB-UniRule"/>
</dbReference>
<protein>
    <recommendedName>
        <fullName evidence="11 12">UvrABC system protein B</fullName>
        <shortName evidence="12">Protein UvrB</shortName>
    </recommendedName>
    <alternativeName>
        <fullName evidence="12">Excinuclease ABC subunit B</fullName>
    </alternativeName>
</protein>
<dbReference type="CDD" id="cd17916">
    <property type="entry name" value="DEXHc_UvrB"/>
    <property type="match status" value="1"/>
</dbReference>
<dbReference type="Pfam" id="PF17757">
    <property type="entry name" value="UvrB_inter"/>
    <property type="match status" value="1"/>
</dbReference>
<dbReference type="HAMAP" id="MF_00204">
    <property type="entry name" value="UvrB"/>
    <property type="match status" value="1"/>
</dbReference>
<keyword evidence="19" id="KW-1185">Reference proteome</keyword>
<dbReference type="Pfam" id="PF04851">
    <property type="entry name" value="ResIII"/>
    <property type="match status" value="1"/>
</dbReference>
<feature type="compositionally biased region" description="Basic residues" evidence="14">
    <location>
        <begin position="736"/>
        <end position="746"/>
    </location>
</feature>
<comment type="subcellular location">
    <subcellularLocation>
        <location evidence="1 12 13">Cytoplasm</location>
    </subcellularLocation>
</comment>
<dbReference type="OrthoDB" id="9806651at2"/>
<evidence type="ECO:0000259" key="15">
    <source>
        <dbReference type="PROSITE" id="PS50151"/>
    </source>
</evidence>
<dbReference type="PROSITE" id="PS51192">
    <property type="entry name" value="HELICASE_ATP_BIND_1"/>
    <property type="match status" value="1"/>
</dbReference>
<dbReference type="GO" id="GO:0009380">
    <property type="term" value="C:excinuclease repair complex"/>
    <property type="evidence" value="ECO:0007669"/>
    <property type="project" value="InterPro"/>
</dbReference>
<dbReference type="SMART" id="SM00487">
    <property type="entry name" value="DEXDc"/>
    <property type="match status" value="1"/>
</dbReference>
<evidence type="ECO:0000256" key="12">
    <source>
        <dbReference type="HAMAP-Rule" id="MF_00204"/>
    </source>
</evidence>
<dbReference type="Gene3D" id="4.10.860.10">
    <property type="entry name" value="UVR domain"/>
    <property type="match status" value="1"/>
</dbReference>
<evidence type="ECO:0000256" key="13">
    <source>
        <dbReference type="RuleBase" id="RU003587"/>
    </source>
</evidence>
<dbReference type="Pfam" id="PF02151">
    <property type="entry name" value="UVR"/>
    <property type="match status" value="1"/>
</dbReference>
<keyword evidence="6 12" id="KW-0228">DNA excision</keyword>
<dbReference type="Proteomes" id="UP000003560">
    <property type="component" value="Unassembled WGS sequence"/>
</dbReference>
<keyword evidence="5 12" id="KW-0227">DNA damage</keyword>
<keyword evidence="4 12" id="KW-0547">Nucleotide-binding</keyword>
<dbReference type="GO" id="GO:0009381">
    <property type="term" value="F:excinuclease ABC activity"/>
    <property type="evidence" value="ECO:0007669"/>
    <property type="project" value="UniProtKB-UniRule"/>
</dbReference>
<evidence type="ECO:0000256" key="7">
    <source>
        <dbReference type="ARBA" id="ARBA00022840"/>
    </source>
</evidence>
<comment type="similarity">
    <text evidence="2 12 13">Belongs to the UvrB family.</text>
</comment>
<evidence type="ECO:0000256" key="5">
    <source>
        <dbReference type="ARBA" id="ARBA00022763"/>
    </source>
</evidence>
<name>B6GEI9_9ACTN</name>
<evidence type="ECO:0000256" key="3">
    <source>
        <dbReference type="ARBA" id="ARBA00022490"/>
    </source>
</evidence>
<dbReference type="NCBIfam" id="TIGR00631">
    <property type="entry name" value="uvrb"/>
    <property type="match status" value="1"/>
</dbReference>
<dbReference type="InterPro" id="IPR006935">
    <property type="entry name" value="Helicase/UvrB_N"/>
</dbReference>
<evidence type="ECO:0000256" key="14">
    <source>
        <dbReference type="SAM" id="MobiDB-lite"/>
    </source>
</evidence>
<dbReference type="InterPro" id="IPR036876">
    <property type="entry name" value="UVR_dom_sf"/>
</dbReference>
<comment type="subunit">
    <text evidence="10 12 13">Forms a heterotetramer with UvrA during the search for lesions. Interacts with UvrC in an incision complex.</text>
</comment>
<dbReference type="RefSeq" id="WP_006722150.1">
    <property type="nucleotide sequence ID" value="NZ_CP085935.1"/>
</dbReference>
<feature type="domain" description="UVR" evidence="15">
    <location>
        <begin position="675"/>
        <end position="710"/>
    </location>
</feature>
<dbReference type="eggNOG" id="COG0556">
    <property type="taxonomic scope" value="Bacteria"/>
</dbReference>
<keyword evidence="18" id="KW-0378">Hydrolase</keyword>
<keyword evidence="9 12" id="KW-0234">DNA repair</keyword>
<dbReference type="PROSITE" id="PS51194">
    <property type="entry name" value="HELICASE_CTER"/>
    <property type="match status" value="1"/>
</dbReference>
<keyword evidence="8 12" id="KW-0267">Excision nuclease</keyword>
<evidence type="ECO:0000256" key="4">
    <source>
        <dbReference type="ARBA" id="ARBA00022741"/>
    </source>
</evidence>
<sequence length="746" mass="83342">MADFEVERVGGELRRFGVAGEAAAFEVVSPFQPSGDQPEAIASLVKGVEDGDRYQVLLGVTGSGKTFTMAKTIEALGKPTLVMAPNKTLAAQLASELKEFFPHNAVVYFVSYYDYYQPEAYVPSSDTYIEKDSSINEEVEMLRHQATASLLSRRDVIVVASVSCIYGIGSPEDYAGLAPNVDKKVPLERDEFIHALIDIQYDRNDYDLARGTFRVRGDVVDVYPPYAEHPLRFEFFGDEVELIAEIDEVTGEILREYDAIPVWPASHYVTEKPKVTAALKSIEEELEVRVGELKANDKLLEAQRLEQRTSYDLEMLETMGFTTGIENYSRHLDGRKPGEPPFTLIDYFPKDMLCIIDESHVTVPQIRGMHEGDRSRKVTLVEHGFRLPSALDNRPLRFDEFEARIPQFIYVSATPGDYELRVSQNNVEQIIRPTGLLDPKIDVRPVHGQIDDLIDEINARVAKHERVLVTTLTKRMAEDLTDHLLDAGIRVNYMHSDTATMDRVEILRSLRQGKIDVLVGINLLREGLDLPEVSLVAILDADKEGFLRNRRSLIQTIGRAARNAEGEVIMYADTVTDSMREAIDETNRRRAIQMQFNEEHGIKPKTVRKAISDISSFIAEAEETVGKKDRSRGDTLGHGAFFSPAADGDAGDGGAVSMGERLAEELSELPQEELARVIATMEDDMRAASEAMDFEEAARLRDAVVSLKAMAEGTSEDEVIEALRKSARKGSVFASGRKRQGARFKK</sequence>
<dbReference type="PANTHER" id="PTHR24029">
    <property type="entry name" value="UVRABC SYSTEM PROTEIN B"/>
    <property type="match status" value="1"/>
</dbReference>
<dbReference type="GO" id="GO:0003677">
    <property type="term" value="F:DNA binding"/>
    <property type="evidence" value="ECO:0007669"/>
    <property type="project" value="UniProtKB-UniRule"/>
</dbReference>
<dbReference type="InterPro" id="IPR014001">
    <property type="entry name" value="Helicase_ATP-bd"/>
</dbReference>
<reference evidence="18 19" key="1">
    <citation type="submission" date="2008-10" db="EMBL/GenBank/DDBJ databases">
        <title>Draft genome sequence of Collinsella stercoris (DSM 13279).</title>
        <authorList>
            <person name="Sudarsanam P."/>
            <person name="Ley R."/>
            <person name="Guruge J."/>
            <person name="Turnbaugh P.J."/>
            <person name="Mahowald M."/>
            <person name="Liep D."/>
            <person name="Gordon J."/>
        </authorList>
    </citation>
    <scope>NUCLEOTIDE SEQUENCE [LARGE SCALE GENOMIC DNA]</scope>
    <source>
        <strain evidence="18 19">DSM 13279</strain>
    </source>
</reference>
<dbReference type="SMART" id="SM00490">
    <property type="entry name" value="HELICc"/>
    <property type="match status" value="1"/>
</dbReference>
<evidence type="ECO:0000313" key="19">
    <source>
        <dbReference type="Proteomes" id="UP000003560"/>
    </source>
</evidence>
<dbReference type="HOGENOM" id="CLU_009621_2_1_11"/>
<feature type="compositionally biased region" description="Basic and acidic residues" evidence="14">
    <location>
        <begin position="624"/>
        <end position="635"/>
    </location>
</feature>
<evidence type="ECO:0000259" key="17">
    <source>
        <dbReference type="PROSITE" id="PS51194"/>
    </source>
</evidence>
<evidence type="ECO:0000259" key="16">
    <source>
        <dbReference type="PROSITE" id="PS51192"/>
    </source>
</evidence>
<feature type="region of interest" description="Disordered" evidence="14">
    <location>
        <begin position="623"/>
        <end position="656"/>
    </location>
</feature>
<dbReference type="InterPro" id="IPR027417">
    <property type="entry name" value="P-loop_NTPase"/>
</dbReference>
<dbReference type="InterPro" id="IPR001943">
    <property type="entry name" value="UVR_dom"/>
</dbReference>
<gene>
    <name evidence="12 18" type="primary">uvrB</name>
    <name evidence="18" type="ORF">COLSTE_02534</name>
</gene>
<dbReference type="InterPro" id="IPR041471">
    <property type="entry name" value="UvrB_inter"/>
</dbReference>
<feature type="short sequence motif" description="Beta-hairpin" evidence="12">
    <location>
        <begin position="112"/>
        <end position="135"/>
    </location>
</feature>
<dbReference type="InterPro" id="IPR001650">
    <property type="entry name" value="Helicase_C-like"/>
</dbReference>
<dbReference type="SUPFAM" id="SSF52540">
    <property type="entry name" value="P-loop containing nucleoside triphosphate hydrolases"/>
    <property type="match status" value="2"/>
</dbReference>
<dbReference type="SUPFAM" id="SSF46600">
    <property type="entry name" value="C-terminal UvrC-binding domain of UvrB"/>
    <property type="match status" value="1"/>
</dbReference>